<dbReference type="Proteomes" id="UP001188597">
    <property type="component" value="Unassembled WGS sequence"/>
</dbReference>
<protein>
    <submittedName>
        <fullName evidence="3">Uncharacterized protein</fullName>
    </submittedName>
</protein>
<dbReference type="EMBL" id="JAVXUP010000434">
    <property type="protein sequence ID" value="KAK3027986.1"/>
    <property type="molecule type" value="Genomic_DNA"/>
</dbReference>
<feature type="region of interest" description="Disordered" evidence="1">
    <location>
        <begin position="62"/>
        <end position="96"/>
    </location>
</feature>
<keyword evidence="2" id="KW-0472">Membrane</keyword>
<keyword evidence="2" id="KW-1133">Transmembrane helix</keyword>
<gene>
    <name evidence="3" type="ORF">RJ639_039339</name>
</gene>
<accession>A0AA88WHK7</accession>
<keyword evidence="4" id="KW-1185">Reference proteome</keyword>
<evidence type="ECO:0000313" key="4">
    <source>
        <dbReference type="Proteomes" id="UP001188597"/>
    </source>
</evidence>
<feature type="region of interest" description="Disordered" evidence="1">
    <location>
        <begin position="1"/>
        <end position="33"/>
    </location>
</feature>
<organism evidence="3 4">
    <name type="scientific">Escallonia herrerae</name>
    <dbReference type="NCBI Taxonomy" id="1293975"/>
    <lineage>
        <taxon>Eukaryota</taxon>
        <taxon>Viridiplantae</taxon>
        <taxon>Streptophyta</taxon>
        <taxon>Embryophyta</taxon>
        <taxon>Tracheophyta</taxon>
        <taxon>Spermatophyta</taxon>
        <taxon>Magnoliopsida</taxon>
        <taxon>eudicotyledons</taxon>
        <taxon>Gunneridae</taxon>
        <taxon>Pentapetalae</taxon>
        <taxon>asterids</taxon>
        <taxon>campanulids</taxon>
        <taxon>Escalloniales</taxon>
        <taxon>Escalloniaceae</taxon>
        <taxon>Escallonia</taxon>
    </lineage>
</organism>
<dbReference type="InterPro" id="IPR053240">
    <property type="entry name" value="VTT_domain"/>
</dbReference>
<evidence type="ECO:0000256" key="1">
    <source>
        <dbReference type="SAM" id="MobiDB-lite"/>
    </source>
</evidence>
<feature type="transmembrane region" description="Helical" evidence="2">
    <location>
        <begin position="105"/>
        <end position="125"/>
    </location>
</feature>
<keyword evidence="2" id="KW-0812">Transmembrane</keyword>
<evidence type="ECO:0000313" key="3">
    <source>
        <dbReference type="EMBL" id="KAK3027986.1"/>
    </source>
</evidence>
<evidence type="ECO:0000256" key="2">
    <source>
        <dbReference type="SAM" id="Phobius"/>
    </source>
</evidence>
<name>A0AA88WHK7_9ASTE</name>
<sequence length="173" mass="19179">MRACVRPPCLSSSPPPFTRPNLHSSLPTSPSSSSFLHTFRPFLVVRRFHLLRLFSSLKESKQRGRTLQKSAPPPSLRRRLLNSNQKGDPEEVGDNGGDAAVKGSLLAGLLLVGFVGGFGAVGYVYKDQINAFLTQFSGFIEDPVRSLIPMLDGKRLDYLREQMTWLEDHPSPT</sequence>
<feature type="compositionally biased region" description="Low complexity" evidence="1">
    <location>
        <begin position="23"/>
        <end position="33"/>
    </location>
</feature>
<proteinExistence type="predicted"/>
<reference evidence="3" key="1">
    <citation type="submission" date="2022-12" db="EMBL/GenBank/DDBJ databases">
        <title>Draft genome assemblies for two species of Escallonia (Escalloniales).</title>
        <authorList>
            <person name="Chanderbali A."/>
            <person name="Dervinis C."/>
            <person name="Anghel I."/>
            <person name="Soltis D."/>
            <person name="Soltis P."/>
            <person name="Zapata F."/>
        </authorList>
    </citation>
    <scope>NUCLEOTIDE SEQUENCE</scope>
    <source>
        <strain evidence="3">UCBG64.0493</strain>
        <tissue evidence="3">Leaf</tissue>
    </source>
</reference>
<dbReference type="AlphaFoldDB" id="A0AA88WHK7"/>
<dbReference type="PANTHER" id="PTHR46826">
    <property type="match status" value="1"/>
</dbReference>
<dbReference type="PANTHER" id="PTHR46826:SF1">
    <property type="entry name" value="TVP38_TMEM64 FAMILY MEMBRANE PROTEIN YDJX"/>
    <property type="match status" value="1"/>
</dbReference>
<comment type="caution">
    <text evidence="3">The sequence shown here is derived from an EMBL/GenBank/DDBJ whole genome shotgun (WGS) entry which is preliminary data.</text>
</comment>